<comment type="caution">
    <text evidence="10">The sequence shown here is derived from an EMBL/GenBank/DDBJ whole genome shotgun (WGS) entry which is preliminary data.</text>
</comment>
<keyword evidence="11" id="KW-1185">Reference proteome</keyword>
<dbReference type="InterPro" id="IPR012349">
    <property type="entry name" value="Split_barrel_FMN-bd"/>
</dbReference>
<proteinExistence type="predicted"/>
<dbReference type="InterPro" id="IPR019576">
    <property type="entry name" value="Pyridoxamine_oxidase_dimer_C"/>
</dbReference>
<gene>
    <name evidence="10" type="ORF">N0V89_005834</name>
</gene>
<evidence type="ECO:0000256" key="2">
    <source>
        <dbReference type="ARBA" id="ARBA00004738"/>
    </source>
</evidence>
<keyword evidence="7" id="KW-0560">Oxidoreductase</keyword>
<dbReference type="GO" id="GO:0008615">
    <property type="term" value="P:pyridoxine biosynthetic process"/>
    <property type="evidence" value="ECO:0007669"/>
    <property type="project" value="InterPro"/>
</dbReference>
<keyword evidence="5" id="KW-0285">Flavoprotein</keyword>
<comment type="cofactor">
    <cofactor evidence="1">
        <name>FMN</name>
        <dbReference type="ChEBI" id="CHEBI:58210"/>
    </cofactor>
</comment>
<dbReference type="Gene3D" id="2.30.110.10">
    <property type="entry name" value="Electron Transport, Fmn-binding Protein, Chain A"/>
    <property type="match status" value="1"/>
</dbReference>
<dbReference type="AlphaFoldDB" id="A0A9W8XM38"/>
<keyword evidence="6" id="KW-0288">FMN</keyword>
<dbReference type="PANTHER" id="PTHR10851:SF0">
    <property type="entry name" value="PYRIDOXINE-5'-PHOSPHATE OXIDASE"/>
    <property type="match status" value="1"/>
</dbReference>
<evidence type="ECO:0000256" key="5">
    <source>
        <dbReference type="ARBA" id="ARBA00022630"/>
    </source>
</evidence>
<dbReference type="InterPro" id="IPR000659">
    <property type="entry name" value="Pyridox_Oxase"/>
</dbReference>
<dbReference type="OrthoDB" id="303614at2759"/>
<evidence type="ECO:0000256" key="3">
    <source>
        <dbReference type="ARBA" id="ARBA00005037"/>
    </source>
</evidence>
<dbReference type="Proteomes" id="UP001140513">
    <property type="component" value="Unassembled WGS sequence"/>
</dbReference>
<comment type="pathway">
    <text evidence="2">Cofactor metabolism; pyridoxal 5'-phosphate salvage; pyridoxal 5'-phosphate from pyridoxamine 5'-phosphate: step 1/1.</text>
</comment>
<sequence length="216" mass="24249">MKTILRALSSLKGPFPVTDLANLPATPHSAFRLWLEDAIEQGEKEPHAMTLSTVDAYGHPDARVLILKNVDSRGWHFATKATSPKGCQIANRPFVAMTFYWPQLGRQIRIRGRAVELPASECASDFLERPDGSRSSAIASKQSQVLLDRKILEMEIGEAKSLLEENPGYVDPAWRVYAVDPVSVEFWQGAEDRTHQRVQYAKESGDNEWTRVALYP</sequence>
<name>A0A9W8XM38_9PLEO</name>
<dbReference type="RefSeq" id="XP_056071875.1">
    <property type="nucleotide sequence ID" value="XM_056214608.1"/>
</dbReference>
<accession>A0A9W8XM38</accession>
<evidence type="ECO:0000259" key="9">
    <source>
        <dbReference type="Pfam" id="PF10590"/>
    </source>
</evidence>
<comment type="pathway">
    <text evidence="3">Cofactor metabolism; pyridoxal 5'-phosphate salvage; pyridoxal 5'-phosphate from pyridoxine 5'-phosphate: step 1/1.</text>
</comment>
<dbReference type="Pfam" id="PF01243">
    <property type="entry name" value="PNPOx_N"/>
    <property type="match status" value="1"/>
</dbReference>
<dbReference type="NCBIfam" id="NF004231">
    <property type="entry name" value="PRK05679.1"/>
    <property type="match status" value="1"/>
</dbReference>
<dbReference type="PANTHER" id="PTHR10851">
    <property type="entry name" value="PYRIDOXINE-5-PHOSPHATE OXIDASE"/>
    <property type="match status" value="1"/>
</dbReference>
<evidence type="ECO:0000259" key="8">
    <source>
        <dbReference type="Pfam" id="PF01243"/>
    </source>
</evidence>
<dbReference type="GO" id="GO:0010181">
    <property type="term" value="F:FMN binding"/>
    <property type="evidence" value="ECO:0007669"/>
    <property type="project" value="InterPro"/>
</dbReference>
<reference evidence="10" key="1">
    <citation type="submission" date="2022-10" db="EMBL/GenBank/DDBJ databases">
        <title>Tapping the CABI collections for fungal endophytes: first genome assemblies for Collariella, Neodidymelliopsis, Ascochyta clinopodiicola, Didymella pomorum, Didymosphaeria variabile, Neocosmospora piperis and Neocucurbitaria cava.</title>
        <authorList>
            <person name="Hill R."/>
        </authorList>
    </citation>
    <scope>NUCLEOTIDE SEQUENCE</scope>
    <source>
        <strain evidence="10">IMI 356815</strain>
    </source>
</reference>
<protein>
    <recommendedName>
        <fullName evidence="4">pyridoxal 5'-phosphate synthase</fullName>
        <ecNumber evidence="4">1.4.3.5</ecNumber>
    </recommendedName>
</protein>
<evidence type="ECO:0000256" key="6">
    <source>
        <dbReference type="ARBA" id="ARBA00022643"/>
    </source>
</evidence>
<evidence type="ECO:0000256" key="4">
    <source>
        <dbReference type="ARBA" id="ARBA00012801"/>
    </source>
</evidence>
<evidence type="ECO:0000256" key="7">
    <source>
        <dbReference type="ARBA" id="ARBA00023002"/>
    </source>
</evidence>
<dbReference type="GO" id="GO:0004733">
    <property type="term" value="F:pyridoxamine phosphate oxidase activity"/>
    <property type="evidence" value="ECO:0007669"/>
    <property type="project" value="UniProtKB-EC"/>
</dbReference>
<feature type="domain" description="Pyridoxine 5'-phosphate oxidase dimerisation C-terminal" evidence="9">
    <location>
        <begin position="174"/>
        <end position="216"/>
    </location>
</feature>
<dbReference type="EMBL" id="JAPEUX010000004">
    <property type="protein sequence ID" value="KAJ4354101.1"/>
    <property type="molecule type" value="Genomic_DNA"/>
</dbReference>
<evidence type="ECO:0000313" key="10">
    <source>
        <dbReference type="EMBL" id="KAJ4354101.1"/>
    </source>
</evidence>
<evidence type="ECO:0000256" key="1">
    <source>
        <dbReference type="ARBA" id="ARBA00001917"/>
    </source>
</evidence>
<evidence type="ECO:0000313" key="11">
    <source>
        <dbReference type="Proteomes" id="UP001140513"/>
    </source>
</evidence>
<dbReference type="SUPFAM" id="SSF50475">
    <property type="entry name" value="FMN-binding split barrel"/>
    <property type="match status" value="1"/>
</dbReference>
<dbReference type="PIRSF" id="PIRSF000190">
    <property type="entry name" value="Pyd_amn-ph_oxd"/>
    <property type="match status" value="1"/>
</dbReference>
<dbReference type="EC" id="1.4.3.5" evidence="4"/>
<dbReference type="Pfam" id="PF10590">
    <property type="entry name" value="PNP_phzG_C"/>
    <property type="match status" value="1"/>
</dbReference>
<organism evidence="10 11">
    <name type="scientific">Didymosphaeria variabile</name>
    <dbReference type="NCBI Taxonomy" id="1932322"/>
    <lineage>
        <taxon>Eukaryota</taxon>
        <taxon>Fungi</taxon>
        <taxon>Dikarya</taxon>
        <taxon>Ascomycota</taxon>
        <taxon>Pezizomycotina</taxon>
        <taxon>Dothideomycetes</taxon>
        <taxon>Pleosporomycetidae</taxon>
        <taxon>Pleosporales</taxon>
        <taxon>Massarineae</taxon>
        <taxon>Didymosphaeriaceae</taxon>
        <taxon>Didymosphaeria</taxon>
    </lineage>
</organism>
<dbReference type="InterPro" id="IPR011576">
    <property type="entry name" value="Pyridox_Oxase_N"/>
</dbReference>
<dbReference type="GeneID" id="80909364"/>
<feature type="domain" description="Pyridoxamine 5'-phosphate oxidase N-terminal" evidence="8">
    <location>
        <begin position="35"/>
        <end position="159"/>
    </location>
</feature>